<dbReference type="EMBL" id="WJXA01000013">
    <property type="protein sequence ID" value="KAF7121177.1"/>
    <property type="molecule type" value="Genomic_DNA"/>
</dbReference>
<accession>A0A834G4D6</accession>
<comment type="caution">
    <text evidence="2">The sequence shown here is derived from an EMBL/GenBank/DDBJ whole genome shotgun (WGS) entry which is preliminary data.</text>
</comment>
<dbReference type="SMART" id="SM00256">
    <property type="entry name" value="FBOX"/>
    <property type="match status" value="2"/>
</dbReference>
<feature type="domain" description="F-box" evidence="1">
    <location>
        <begin position="420"/>
        <end position="462"/>
    </location>
</feature>
<dbReference type="PANTHER" id="PTHR31215">
    <property type="entry name" value="OS05G0510400 PROTEIN-RELATED"/>
    <property type="match status" value="1"/>
</dbReference>
<dbReference type="InterPro" id="IPR044809">
    <property type="entry name" value="AUF1-like"/>
</dbReference>
<dbReference type="CDD" id="cd09917">
    <property type="entry name" value="F-box_SF"/>
    <property type="match status" value="1"/>
</dbReference>
<dbReference type="OrthoDB" id="812961at2759"/>
<protein>
    <recommendedName>
        <fullName evidence="1">F-box domain-containing protein</fullName>
    </recommendedName>
</protein>
<dbReference type="Gene3D" id="1.20.1280.50">
    <property type="match status" value="1"/>
</dbReference>
<evidence type="ECO:0000313" key="3">
    <source>
        <dbReference type="Proteomes" id="UP000626092"/>
    </source>
</evidence>
<dbReference type="Proteomes" id="UP000626092">
    <property type="component" value="Unassembled WGS sequence"/>
</dbReference>
<dbReference type="InterPro" id="IPR036047">
    <property type="entry name" value="F-box-like_dom_sf"/>
</dbReference>
<proteinExistence type="predicted"/>
<evidence type="ECO:0000259" key="1">
    <source>
        <dbReference type="SMART" id="SM00256"/>
    </source>
</evidence>
<dbReference type="SUPFAM" id="SSF81383">
    <property type="entry name" value="F-box domain"/>
    <property type="match status" value="2"/>
</dbReference>
<reference evidence="2" key="1">
    <citation type="submission" date="2019-11" db="EMBL/GenBank/DDBJ databases">
        <authorList>
            <person name="Liu Y."/>
            <person name="Hou J."/>
            <person name="Li T.-Q."/>
            <person name="Guan C.-H."/>
            <person name="Wu X."/>
            <person name="Wu H.-Z."/>
            <person name="Ling F."/>
            <person name="Zhang R."/>
            <person name="Shi X.-G."/>
            <person name="Ren J.-P."/>
            <person name="Chen E.-F."/>
            <person name="Sun J.-M."/>
        </authorList>
    </citation>
    <scope>NUCLEOTIDE SEQUENCE</scope>
    <source>
        <strain evidence="2">Adult_tree_wgs_1</strain>
        <tissue evidence="2">Leaves</tissue>
    </source>
</reference>
<evidence type="ECO:0000313" key="2">
    <source>
        <dbReference type="EMBL" id="KAF7121177.1"/>
    </source>
</evidence>
<organism evidence="2 3">
    <name type="scientific">Rhododendron simsii</name>
    <name type="common">Sims's rhododendron</name>
    <dbReference type="NCBI Taxonomy" id="118357"/>
    <lineage>
        <taxon>Eukaryota</taxon>
        <taxon>Viridiplantae</taxon>
        <taxon>Streptophyta</taxon>
        <taxon>Embryophyta</taxon>
        <taxon>Tracheophyta</taxon>
        <taxon>Spermatophyta</taxon>
        <taxon>Magnoliopsida</taxon>
        <taxon>eudicotyledons</taxon>
        <taxon>Gunneridae</taxon>
        <taxon>Pentapetalae</taxon>
        <taxon>asterids</taxon>
        <taxon>Ericales</taxon>
        <taxon>Ericaceae</taxon>
        <taxon>Ericoideae</taxon>
        <taxon>Rhodoreae</taxon>
        <taxon>Rhododendron</taxon>
    </lineage>
</organism>
<gene>
    <name evidence="2" type="ORF">RHSIM_Rhsim13G0215300</name>
</gene>
<name>A0A834G4D6_RHOSS</name>
<keyword evidence="3" id="KW-1185">Reference proteome</keyword>
<dbReference type="Pfam" id="PF12937">
    <property type="entry name" value="F-box-like"/>
    <property type="match status" value="1"/>
</dbReference>
<dbReference type="Pfam" id="PF00646">
    <property type="entry name" value="F-box"/>
    <property type="match status" value="1"/>
</dbReference>
<dbReference type="InterPro" id="IPR001810">
    <property type="entry name" value="F-box_dom"/>
</dbReference>
<dbReference type="AlphaFoldDB" id="A0A834G4D6"/>
<sequence>MSMEHWAKKKKNEEAENQFQRLPDDVVLHIFDKLSDVQSLCRCFVVSKRFSALIPLVQTVSIETNAWYHFFSDPRFRSENSQIKFLESLSVVNPLRYLCNLDLSPSSSQLNFPHLVFQLKQIQSLNLDLVSDFDADNDTVFKWGAKFASNVYSFTFLCAESLSKQTMESEQDDESENEITTNEGILRVFLGFRCMKEAFLWLGILLHVIPNYPMLQSITITDSNNKGVKLCLGGEKLVGMCSMISAKWAEAWTPENIRVGYFSVLQLPKSGYVMKGVTIFNFQLNVDGDFDADMAMLDVFAAERGVFLEAVVQILENYKDAKIENENPIMGYELKARTWNSTVVLLCCVQSRVIRENHSAVLRKSFGCVVDDSERTIKFDFLALDDRPVDNEELGFVKFDEIAVGSADISENVASEFQRLPDDVAVNIFDKVSDIKWLCRCFVVSKRFSSLIPRVQTVSIKTNARDFLSTPQDSHKFAVLSSSPLNVCGPEFFAKLTQMRSLNLDLVSDFDADNDSVFKWGAKFTSNLDSITFLYAASLTKMMESEQQEENDETENEITQEEITLRLSLAIECAKEAVLWLRILSLDIPKHPMLQSITITDSMNKGVRLCLDGERLVECRNAFRNAIKCPQETLPRTQATIRGGSVPVLRLPMSGYVMKRVAIVHFKLGSGDDSESDAQLAMVDAFAEEQGVFSEAVVQIVKNYKDENKVFFRRSFVGRLFFGKPWINLLTMNEPGFGKLDEIAVESPDNDI</sequence>
<feature type="domain" description="F-box" evidence="1">
    <location>
        <begin position="22"/>
        <end position="64"/>
    </location>
</feature>